<dbReference type="SUPFAM" id="SSF56300">
    <property type="entry name" value="Metallo-dependent phosphatases"/>
    <property type="match status" value="1"/>
</dbReference>
<evidence type="ECO:0000313" key="9">
    <source>
        <dbReference type="EMBL" id="SOQ39344.1"/>
    </source>
</evidence>
<dbReference type="InterPro" id="IPR008334">
    <property type="entry name" value="5'-Nucleotdase_C"/>
</dbReference>
<evidence type="ECO:0000256" key="5">
    <source>
        <dbReference type="ARBA" id="ARBA00022801"/>
    </source>
</evidence>
<dbReference type="GO" id="GO:0008253">
    <property type="term" value="F:5'-nucleotidase activity"/>
    <property type="evidence" value="ECO:0007669"/>
    <property type="project" value="TreeGrafter"/>
</dbReference>
<keyword evidence="3" id="KW-0732">Signal</keyword>
<dbReference type="GO" id="GO:0005886">
    <property type="term" value="C:plasma membrane"/>
    <property type="evidence" value="ECO:0007669"/>
    <property type="project" value="TreeGrafter"/>
</dbReference>
<dbReference type="Pfam" id="PF02872">
    <property type="entry name" value="5_nucleotid_C"/>
    <property type="match status" value="1"/>
</dbReference>
<proteinExistence type="inferred from homology"/>
<dbReference type="AlphaFoldDB" id="A0A2H1VGJ2"/>
<dbReference type="Gene3D" id="3.90.780.10">
    <property type="entry name" value="5'-Nucleotidase, C-terminal domain"/>
    <property type="match status" value="1"/>
</dbReference>
<dbReference type="PANTHER" id="PTHR11575">
    <property type="entry name" value="5'-NUCLEOTIDASE-RELATED"/>
    <property type="match status" value="1"/>
</dbReference>
<dbReference type="GO" id="GO:0046872">
    <property type="term" value="F:metal ion binding"/>
    <property type="evidence" value="ECO:0007669"/>
    <property type="project" value="UniProtKB-KW"/>
</dbReference>
<dbReference type="InterPro" id="IPR036907">
    <property type="entry name" value="5'-Nucleotdase_C_sf"/>
</dbReference>
<dbReference type="EMBL" id="ODYU01002180">
    <property type="protein sequence ID" value="SOQ39344.1"/>
    <property type="molecule type" value="Genomic_DNA"/>
</dbReference>
<sequence>MANIPSQVLMIIYFPPRFEETSVVYPTCSSNDTSCLGGFARLYQEIQTLLKERPGALLLNAGDTFQGTYWYTLLKWNVTQRFINMLPNDAHALGNHEFDDGIPGLLPYLKAMKAPVVAANLASSVETGLNGYYQPHVVVHRKGRKIGIIGLITKSTELLSNAEGVTFLEPIPVVQKQAQLLTDQGVDIIIVLSHCGLEVDKQMAKQVGENIDIIVGGHSHSLLWNGEAPSKETVSGPYPIIVESDAKPGHQVLVVTASAYTKYLGNMTAYFDKAGELKSFEGSPVFLNRSIPEDPEIKALLQPYTEHLHKIVNEVVGSATDDMEMDSCAYQECALGNFFAEAFLNISHELHPTTLPSISFLQRSMIRSSLLKGDITKGSIINMSPFTNRMVTFVISGIHIVEAMERSVMFPWRPKPYIGPYTPHFSGVKATINTTSHEVVEMLFRVGDQYEKFDVDRDYQVTTLDFLTRGGNGFAMFKEHGRNMTVLGVDSDILERYVRKASPIVPHLDKRLTLPVNEQTDHNMIVSNRRCPWTFKTPEALQVRCRPFAGLEFKGCWGSRGLRTTLALFHVVFYEAVVSLRSSRPIRVEACLFHSQNY</sequence>
<dbReference type="Gene3D" id="3.60.21.10">
    <property type="match status" value="1"/>
</dbReference>
<reference evidence="9" key="1">
    <citation type="submission" date="2016-07" db="EMBL/GenBank/DDBJ databases">
        <authorList>
            <person name="Bretaudeau A."/>
        </authorList>
    </citation>
    <scope>NUCLEOTIDE SEQUENCE</scope>
    <source>
        <strain evidence="9">Rice</strain>
        <tissue evidence="9">Whole body</tissue>
    </source>
</reference>
<keyword evidence="5 6" id="KW-0378">Hydrolase</keyword>
<accession>A0A2H1VGJ2</accession>
<dbReference type="GO" id="GO:0000166">
    <property type="term" value="F:nucleotide binding"/>
    <property type="evidence" value="ECO:0007669"/>
    <property type="project" value="UniProtKB-KW"/>
</dbReference>
<dbReference type="GO" id="GO:0006196">
    <property type="term" value="P:AMP catabolic process"/>
    <property type="evidence" value="ECO:0007669"/>
    <property type="project" value="TreeGrafter"/>
</dbReference>
<evidence type="ECO:0000259" key="8">
    <source>
        <dbReference type="Pfam" id="PF02872"/>
    </source>
</evidence>
<dbReference type="FunFam" id="3.60.21.10:FF:000020">
    <property type="entry name" value="NT5E isoform 4"/>
    <property type="match status" value="1"/>
</dbReference>
<evidence type="ECO:0000259" key="7">
    <source>
        <dbReference type="Pfam" id="PF00149"/>
    </source>
</evidence>
<evidence type="ECO:0000256" key="6">
    <source>
        <dbReference type="RuleBase" id="RU362119"/>
    </source>
</evidence>
<dbReference type="InterPro" id="IPR006179">
    <property type="entry name" value="5_nucleotidase/apyrase"/>
</dbReference>
<comment type="similarity">
    <text evidence="1 6">Belongs to the 5'-nucleotidase family.</text>
</comment>
<evidence type="ECO:0000256" key="1">
    <source>
        <dbReference type="ARBA" id="ARBA00006654"/>
    </source>
</evidence>
<evidence type="ECO:0000256" key="4">
    <source>
        <dbReference type="ARBA" id="ARBA00022741"/>
    </source>
</evidence>
<dbReference type="SUPFAM" id="SSF55816">
    <property type="entry name" value="5'-nucleotidase (syn. UDP-sugar hydrolase), C-terminal domain"/>
    <property type="match status" value="1"/>
</dbReference>
<dbReference type="InterPro" id="IPR029052">
    <property type="entry name" value="Metallo-depent_PP-like"/>
</dbReference>
<feature type="domain" description="Calcineurin-like phosphoesterase" evidence="7">
    <location>
        <begin position="32"/>
        <end position="221"/>
    </location>
</feature>
<evidence type="ECO:0000256" key="2">
    <source>
        <dbReference type="ARBA" id="ARBA00022723"/>
    </source>
</evidence>
<organism evidence="9">
    <name type="scientific">Spodoptera frugiperda</name>
    <name type="common">Fall armyworm</name>
    <dbReference type="NCBI Taxonomy" id="7108"/>
    <lineage>
        <taxon>Eukaryota</taxon>
        <taxon>Metazoa</taxon>
        <taxon>Ecdysozoa</taxon>
        <taxon>Arthropoda</taxon>
        <taxon>Hexapoda</taxon>
        <taxon>Insecta</taxon>
        <taxon>Pterygota</taxon>
        <taxon>Neoptera</taxon>
        <taxon>Endopterygota</taxon>
        <taxon>Lepidoptera</taxon>
        <taxon>Glossata</taxon>
        <taxon>Ditrysia</taxon>
        <taxon>Noctuoidea</taxon>
        <taxon>Noctuidae</taxon>
        <taxon>Amphipyrinae</taxon>
        <taxon>Spodoptera</taxon>
    </lineage>
</organism>
<name>A0A2H1VGJ2_SPOFR</name>
<evidence type="ECO:0000256" key="3">
    <source>
        <dbReference type="ARBA" id="ARBA00022729"/>
    </source>
</evidence>
<dbReference type="Pfam" id="PF00149">
    <property type="entry name" value="Metallophos"/>
    <property type="match status" value="1"/>
</dbReference>
<protein>
    <submittedName>
        <fullName evidence="9">SFRICE_026788</fullName>
    </submittedName>
</protein>
<keyword evidence="2" id="KW-0479">Metal-binding</keyword>
<gene>
    <name evidence="9" type="ORF">SFRICE_026788</name>
</gene>
<dbReference type="PRINTS" id="PR01607">
    <property type="entry name" value="APYRASEFAMLY"/>
</dbReference>
<dbReference type="CDD" id="cd07409">
    <property type="entry name" value="MPP_CD73_N"/>
    <property type="match status" value="1"/>
</dbReference>
<feature type="domain" description="5'-Nucleotidase C-terminal" evidence="8">
    <location>
        <begin position="315"/>
        <end position="479"/>
    </location>
</feature>
<keyword evidence="4 6" id="KW-0547">Nucleotide-binding</keyword>
<dbReference type="PANTHER" id="PTHR11575:SF32">
    <property type="entry name" value="APYRASE-LIKE PROTEIN"/>
    <property type="match status" value="1"/>
</dbReference>
<dbReference type="InterPro" id="IPR004843">
    <property type="entry name" value="Calcineurin-like_PHP"/>
</dbReference>